<evidence type="ECO:0000256" key="1">
    <source>
        <dbReference type="ARBA" id="ARBA00006484"/>
    </source>
</evidence>
<evidence type="ECO:0000313" key="4">
    <source>
        <dbReference type="EMBL" id="GAF36242.1"/>
    </source>
</evidence>
<dbReference type="PROSITE" id="PS00061">
    <property type="entry name" value="ADH_SHORT"/>
    <property type="match status" value="1"/>
</dbReference>
<dbReference type="CDD" id="cd05374">
    <property type="entry name" value="17beta-HSD-like_SDR_c"/>
    <property type="match status" value="1"/>
</dbReference>
<dbReference type="PANTHER" id="PTHR43976">
    <property type="entry name" value="SHORT CHAIN DEHYDROGENASE"/>
    <property type="match status" value="1"/>
</dbReference>
<comment type="similarity">
    <text evidence="1 3">Belongs to the short-chain dehydrogenases/reductases (SDR) family.</text>
</comment>
<dbReference type="GO" id="GO:0016491">
    <property type="term" value="F:oxidoreductase activity"/>
    <property type="evidence" value="ECO:0007669"/>
    <property type="project" value="UniProtKB-KW"/>
</dbReference>
<dbReference type="PRINTS" id="PR00081">
    <property type="entry name" value="GDHRDH"/>
</dbReference>
<evidence type="ECO:0000313" key="7">
    <source>
        <dbReference type="Proteomes" id="UP000051966"/>
    </source>
</evidence>
<dbReference type="PATRIC" id="fig|1423743.5.peg.1985"/>
<dbReference type="InterPro" id="IPR051911">
    <property type="entry name" value="SDR_oxidoreductase"/>
</dbReference>
<dbReference type="InterPro" id="IPR020904">
    <property type="entry name" value="Sc_DH/Rdtase_CS"/>
</dbReference>
<evidence type="ECO:0000256" key="2">
    <source>
        <dbReference type="ARBA" id="ARBA00023002"/>
    </source>
</evidence>
<dbReference type="eggNOG" id="COG4221">
    <property type="taxonomic scope" value="Bacteria"/>
</dbReference>
<gene>
    <name evidence="5" type="ORF">FD41_GL001926</name>
    <name evidence="4" type="ORF">JCM14108_1202</name>
</gene>
<name>X0PGX2_9LACO</name>
<accession>X0PGX2</accession>
<evidence type="ECO:0000313" key="6">
    <source>
        <dbReference type="Proteomes" id="UP000019488"/>
    </source>
</evidence>
<comment type="caution">
    <text evidence="4">The sequence shown here is derived from an EMBL/GenBank/DDBJ whole genome shotgun (WGS) entry which is preliminary data.</text>
</comment>
<dbReference type="SUPFAM" id="SSF51735">
    <property type="entry name" value="NAD(P)-binding Rossmann-fold domains"/>
    <property type="match status" value="1"/>
</dbReference>
<protein>
    <submittedName>
        <fullName evidence="4 5">Dehydrogenase</fullName>
    </submittedName>
</protein>
<reference evidence="5 7" key="2">
    <citation type="journal article" date="2015" name="Genome Announc.">
        <title>Expanding the biotechnology potential of lactobacilli through comparative genomics of 213 strains and associated genera.</title>
        <authorList>
            <person name="Sun Z."/>
            <person name="Harris H.M."/>
            <person name="McCann A."/>
            <person name="Guo C."/>
            <person name="Argimon S."/>
            <person name="Zhang W."/>
            <person name="Yang X."/>
            <person name="Jeffery I.B."/>
            <person name="Cooney J.C."/>
            <person name="Kagawa T.F."/>
            <person name="Liu W."/>
            <person name="Song Y."/>
            <person name="Salvetti E."/>
            <person name="Wrobel A."/>
            <person name="Rasinkangas P."/>
            <person name="Parkhill J."/>
            <person name="Rea M.C."/>
            <person name="O'Sullivan O."/>
            <person name="Ritari J."/>
            <person name="Douillard F.P."/>
            <person name="Paul Ross R."/>
            <person name="Yang R."/>
            <person name="Briner A.E."/>
            <person name="Felis G.E."/>
            <person name="de Vos W.M."/>
            <person name="Barrangou R."/>
            <person name="Klaenhammer T.R."/>
            <person name="Caufield P.W."/>
            <person name="Cui Y."/>
            <person name="Zhang H."/>
            <person name="O'Toole P.W."/>
        </authorList>
    </citation>
    <scope>NUCLEOTIDE SEQUENCE [LARGE SCALE GENOMIC DNA]</scope>
    <source>
        <strain evidence="5 7">DSM 18382</strain>
    </source>
</reference>
<dbReference type="Pfam" id="PF00106">
    <property type="entry name" value="adh_short"/>
    <property type="match status" value="1"/>
</dbReference>
<dbReference type="PRINTS" id="PR00080">
    <property type="entry name" value="SDRFAMILY"/>
</dbReference>
<dbReference type="InterPro" id="IPR002347">
    <property type="entry name" value="SDR_fam"/>
</dbReference>
<keyword evidence="2" id="KW-0560">Oxidoreductase</keyword>
<dbReference type="Proteomes" id="UP000019488">
    <property type="component" value="Unassembled WGS sequence"/>
</dbReference>
<dbReference type="AlphaFoldDB" id="X0PGX2"/>
<dbReference type="STRING" id="1423743.FD41_GL001926"/>
<dbReference type="Proteomes" id="UP000051966">
    <property type="component" value="Unassembled WGS sequence"/>
</dbReference>
<keyword evidence="7" id="KW-1185">Reference proteome</keyword>
<dbReference type="Gene3D" id="3.40.50.720">
    <property type="entry name" value="NAD(P)-binding Rossmann-like Domain"/>
    <property type="match status" value="1"/>
</dbReference>
<dbReference type="EMBL" id="BAKI01000009">
    <property type="protein sequence ID" value="GAF36242.1"/>
    <property type="molecule type" value="Genomic_DNA"/>
</dbReference>
<evidence type="ECO:0000256" key="3">
    <source>
        <dbReference type="RuleBase" id="RU000363"/>
    </source>
</evidence>
<proteinExistence type="inferred from homology"/>
<dbReference type="PANTHER" id="PTHR43976:SF16">
    <property type="entry name" value="SHORT-CHAIN DEHYDROGENASE_REDUCTASE FAMILY PROTEIN"/>
    <property type="match status" value="1"/>
</dbReference>
<dbReference type="NCBIfam" id="NF004824">
    <property type="entry name" value="PRK06180.1"/>
    <property type="match status" value="1"/>
</dbReference>
<dbReference type="EMBL" id="AZFY01000027">
    <property type="protein sequence ID" value="KRM10899.1"/>
    <property type="molecule type" value="Genomic_DNA"/>
</dbReference>
<reference evidence="4" key="1">
    <citation type="journal article" date="2014" name="Genome Announc.">
        <title>Draft Genome Sequences of Two Lactobacillus Strains, L. farraginis JCM 14108T and L. composti JCM 14202T, Isolated from Compost of Distilled Shochu Residue.</title>
        <authorList>
            <person name="Yuki M."/>
            <person name="Oshima K."/>
            <person name="Suda W."/>
            <person name="Kitahara M."/>
            <person name="Kitamura K."/>
            <person name="Iida T."/>
            <person name="Hattori M."/>
            <person name="Ohkuma M."/>
        </authorList>
    </citation>
    <scope>NUCLEOTIDE SEQUENCE [LARGE SCALE GENOMIC DNA]</scope>
    <source>
        <strain evidence="4">JCM 14108</strain>
    </source>
</reference>
<organism evidence="4 6">
    <name type="scientific">Lentilactobacillus farraginis DSM 18382 = JCM 14108</name>
    <dbReference type="NCBI Taxonomy" id="1423743"/>
    <lineage>
        <taxon>Bacteria</taxon>
        <taxon>Bacillati</taxon>
        <taxon>Bacillota</taxon>
        <taxon>Bacilli</taxon>
        <taxon>Lactobacillales</taxon>
        <taxon>Lactobacillaceae</taxon>
        <taxon>Lentilactobacillus</taxon>
    </lineage>
</organism>
<sequence>MIYLAQKVWFITGTSSGFGKSLVEELIDQNELVVATARDTQKIAQWENDPNVLVAQLDVTKEASIQKAVAETVSKWGRIDNLVNNAGWGYFGSVEESKEADVRQMMETNFWGTAAVTNAVLPLMRSRRSGYIFNITSMAGITGVPGFGYYCATKHAVEGLMKTLSQEVAPLGIKVTNVEPGPFRTDWAGRSHKAAARNIKDYDQTAHANDAQIEAKSGKQIGSPELLAKGIVKLSRTENPPLHFLAGEKSVTRALTEIANQKHDFETWQQLSASLDYGHESDWQ</sequence>
<evidence type="ECO:0000313" key="5">
    <source>
        <dbReference type="EMBL" id="KRM10899.1"/>
    </source>
</evidence>
<dbReference type="InterPro" id="IPR036291">
    <property type="entry name" value="NAD(P)-bd_dom_sf"/>
</dbReference>